<dbReference type="Proteomes" id="UP000184267">
    <property type="component" value="Unassembled WGS sequence"/>
</dbReference>
<dbReference type="Pfam" id="PF00646">
    <property type="entry name" value="F-box"/>
    <property type="match status" value="1"/>
</dbReference>
<proteinExistence type="predicted"/>
<dbReference type="EMBL" id="MNAD01000354">
    <property type="protein sequence ID" value="OJT13907.1"/>
    <property type="molecule type" value="Genomic_DNA"/>
</dbReference>
<organism evidence="2 3">
    <name type="scientific">Trametes pubescens</name>
    <name type="common">White-rot fungus</name>
    <dbReference type="NCBI Taxonomy" id="154538"/>
    <lineage>
        <taxon>Eukaryota</taxon>
        <taxon>Fungi</taxon>
        <taxon>Dikarya</taxon>
        <taxon>Basidiomycota</taxon>
        <taxon>Agaricomycotina</taxon>
        <taxon>Agaricomycetes</taxon>
        <taxon>Polyporales</taxon>
        <taxon>Polyporaceae</taxon>
        <taxon>Trametes</taxon>
    </lineage>
</organism>
<accession>A0A1M2W223</accession>
<dbReference type="PROSITE" id="PS50181">
    <property type="entry name" value="FBOX"/>
    <property type="match status" value="1"/>
</dbReference>
<keyword evidence="3" id="KW-1185">Reference proteome</keyword>
<dbReference type="InterPro" id="IPR001810">
    <property type="entry name" value="F-box_dom"/>
</dbReference>
<sequence>MQPPSTFTRLPQDVLNLTLDQLSLADIQALRKTCVAADIIASSYWSHRFDTLLCHYFSDTRGVLE</sequence>
<gene>
    <name evidence="2" type="ORF">TRAPUB_9576</name>
</gene>
<reference evidence="2 3" key="1">
    <citation type="submission" date="2016-10" db="EMBL/GenBank/DDBJ databases">
        <title>Genome sequence of the basidiomycete white-rot fungus Trametes pubescens.</title>
        <authorList>
            <person name="Makela M.R."/>
            <person name="Granchi Z."/>
            <person name="Peng M."/>
            <person name="De Vries R.P."/>
            <person name="Grigoriev I."/>
            <person name="Riley R."/>
            <person name="Hilden K."/>
        </authorList>
    </citation>
    <scope>NUCLEOTIDE SEQUENCE [LARGE SCALE GENOMIC DNA]</scope>
    <source>
        <strain evidence="2 3">FBCC735</strain>
    </source>
</reference>
<evidence type="ECO:0000259" key="1">
    <source>
        <dbReference type="PROSITE" id="PS50181"/>
    </source>
</evidence>
<name>A0A1M2W223_TRAPU</name>
<dbReference type="AlphaFoldDB" id="A0A1M2W223"/>
<comment type="caution">
    <text evidence="2">The sequence shown here is derived from an EMBL/GenBank/DDBJ whole genome shotgun (WGS) entry which is preliminary data.</text>
</comment>
<evidence type="ECO:0000313" key="3">
    <source>
        <dbReference type="Proteomes" id="UP000184267"/>
    </source>
</evidence>
<feature type="domain" description="F-box" evidence="1">
    <location>
        <begin position="4"/>
        <end position="52"/>
    </location>
</feature>
<protein>
    <recommendedName>
        <fullName evidence="1">F-box domain-containing protein</fullName>
    </recommendedName>
</protein>
<evidence type="ECO:0000313" key="2">
    <source>
        <dbReference type="EMBL" id="OJT13907.1"/>
    </source>
</evidence>